<organism evidence="2 3">
    <name type="scientific">Micromonospora haikouensis</name>
    <dbReference type="NCBI Taxonomy" id="686309"/>
    <lineage>
        <taxon>Bacteria</taxon>
        <taxon>Bacillati</taxon>
        <taxon>Actinomycetota</taxon>
        <taxon>Actinomycetes</taxon>
        <taxon>Micromonosporales</taxon>
        <taxon>Micromonosporaceae</taxon>
        <taxon>Micromonospora</taxon>
    </lineage>
</organism>
<keyword evidence="3" id="KW-1185">Reference proteome</keyword>
<gene>
    <name evidence="2" type="ORF">TK50_04510</name>
</gene>
<proteinExistence type="predicted"/>
<reference evidence="2 3" key="1">
    <citation type="submission" date="2015-01" db="EMBL/GenBank/DDBJ databases">
        <title>Sequencing and annotation of Micromonospora carbonacea strain JXNU-1 genome.</title>
        <authorList>
            <person name="Long Z."/>
            <person name="Huang Y."/>
            <person name="Jiang Y."/>
        </authorList>
    </citation>
    <scope>NUCLEOTIDE SEQUENCE [LARGE SCALE GENOMIC DNA]</scope>
    <source>
        <strain evidence="2 3">JXNU-1</strain>
    </source>
</reference>
<dbReference type="EMBL" id="JXSX01000001">
    <property type="protein sequence ID" value="KIR64858.1"/>
    <property type="molecule type" value="Genomic_DNA"/>
</dbReference>
<dbReference type="RefSeq" id="WP_043961607.1">
    <property type="nucleotide sequence ID" value="NZ_JXSX01000001.1"/>
</dbReference>
<dbReference type="Proteomes" id="UP000032254">
    <property type="component" value="Unassembled WGS sequence"/>
</dbReference>
<dbReference type="AlphaFoldDB" id="A0A0D0VVR8"/>
<accession>A0A0D0VVR8</accession>
<protein>
    <recommendedName>
        <fullName evidence="4">Excreted virulence factor EspC, type VII ESX diderm</fullName>
    </recommendedName>
</protein>
<feature type="coiled-coil region" evidence="1">
    <location>
        <begin position="63"/>
        <end position="90"/>
    </location>
</feature>
<name>A0A0D0VVR8_9ACTN</name>
<evidence type="ECO:0000313" key="3">
    <source>
        <dbReference type="Proteomes" id="UP000032254"/>
    </source>
</evidence>
<dbReference type="GeneID" id="301303429"/>
<comment type="caution">
    <text evidence="2">The sequence shown here is derived from an EMBL/GenBank/DDBJ whole genome shotgun (WGS) entry which is preliminary data.</text>
</comment>
<evidence type="ECO:0000256" key="1">
    <source>
        <dbReference type="SAM" id="Coils"/>
    </source>
</evidence>
<dbReference type="OrthoDB" id="3396478at2"/>
<evidence type="ECO:0008006" key="4">
    <source>
        <dbReference type="Google" id="ProtNLM"/>
    </source>
</evidence>
<sequence>MANKVDVDAIRKAGQKLDAPDGPIQYLRNVQSLLESVRLPEGSLTLFGGATVDAHNASVDGHLENVKTGIEHLHRAAEQLEQTAKNWEKSDQPWVVK</sequence>
<dbReference type="PATRIC" id="fig|47853.6.peg.962"/>
<evidence type="ECO:0000313" key="2">
    <source>
        <dbReference type="EMBL" id="KIR64858.1"/>
    </source>
</evidence>
<keyword evidence="1" id="KW-0175">Coiled coil</keyword>